<evidence type="ECO:0000313" key="3">
    <source>
        <dbReference type="Proteomes" id="UP000267821"/>
    </source>
</evidence>
<evidence type="ECO:0000256" key="1">
    <source>
        <dbReference type="SAM" id="MobiDB-lite"/>
    </source>
</evidence>
<evidence type="ECO:0008006" key="4">
    <source>
        <dbReference type="Google" id="ProtNLM"/>
    </source>
</evidence>
<feature type="region of interest" description="Disordered" evidence="1">
    <location>
        <begin position="1"/>
        <end position="45"/>
    </location>
</feature>
<name>A0A3N4L7T7_9PEZI</name>
<gene>
    <name evidence="2" type="ORF">L211DRAFT_853634</name>
</gene>
<dbReference type="OrthoDB" id="10635659at2759"/>
<proteinExistence type="predicted"/>
<keyword evidence="3" id="KW-1185">Reference proteome</keyword>
<sequence length="518" mass="56680">MSSRSGRMSENSVSTSASGRITRSGRVYDNSARTSRPRRAPNSVLPSNTAAIFRNIFPQASQALTPQSQALAQQTSWALPTPQASQALDSSSDDESNTCISCGGHQIFLNAIEGCPRHSICEGCNRQAEIASGSALSWCPFCADPCPICGEHAAVVGRIGCSHKTCVCCVREEWQAGFEGGITGSLAVITRILQCGVCRRVGGYWFFANDPPLAAVLDEIERDGLDQEIHLRGWVYMRRTHNYVHDSLDAAVTSQWRSRMMAAVGPNFIYLTNPDAIGLSQECLRHPMVGILPAPSASPTPNSRPVGTRVGVATPQIAISPRLNSQSPMQLDSQRLISPTLNDLVRNMRQISIQDTGLPQDLFTTNAGGPSAANSRDGQPIAWRERRPGKQVVVRNGFQVRIVSGREFLSGRDFDIEQLPQIIGKTNPHITQIQSIRAIAFQDKKNEGIAVLKAERLPDILVLFTWVDGSSTFETCKVVRDMVGRKEVRGWLQRNTNRLERGDDYISLSSSLNGDIHT</sequence>
<accession>A0A3N4L7T7</accession>
<reference evidence="2 3" key="1">
    <citation type="journal article" date="2018" name="Nat. Ecol. Evol.">
        <title>Pezizomycetes genomes reveal the molecular basis of ectomycorrhizal truffle lifestyle.</title>
        <authorList>
            <person name="Murat C."/>
            <person name="Payen T."/>
            <person name="Noel B."/>
            <person name="Kuo A."/>
            <person name="Morin E."/>
            <person name="Chen J."/>
            <person name="Kohler A."/>
            <person name="Krizsan K."/>
            <person name="Balestrini R."/>
            <person name="Da Silva C."/>
            <person name="Montanini B."/>
            <person name="Hainaut M."/>
            <person name="Levati E."/>
            <person name="Barry K.W."/>
            <person name="Belfiori B."/>
            <person name="Cichocki N."/>
            <person name="Clum A."/>
            <person name="Dockter R.B."/>
            <person name="Fauchery L."/>
            <person name="Guy J."/>
            <person name="Iotti M."/>
            <person name="Le Tacon F."/>
            <person name="Lindquist E.A."/>
            <person name="Lipzen A."/>
            <person name="Malagnac F."/>
            <person name="Mello A."/>
            <person name="Molinier V."/>
            <person name="Miyauchi S."/>
            <person name="Poulain J."/>
            <person name="Riccioni C."/>
            <person name="Rubini A."/>
            <person name="Sitrit Y."/>
            <person name="Splivallo R."/>
            <person name="Traeger S."/>
            <person name="Wang M."/>
            <person name="Zifcakova L."/>
            <person name="Wipf D."/>
            <person name="Zambonelli A."/>
            <person name="Paolocci F."/>
            <person name="Nowrousian M."/>
            <person name="Ottonello S."/>
            <person name="Baldrian P."/>
            <person name="Spatafora J.W."/>
            <person name="Henrissat B."/>
            <person name="Nagy L.G."/>
            <person name="Aury J.M."/>
            <person name="Wincker P."/>
            <person name="Grigoriev I.V."/>
            <person name="Bonfante P."/>
            <person name="Martin F.M."/>
        </authorList>
    </citation>
    <scope>NUCLEOTIDE SEQUENCE [LARGE SCALE GENOMIC DNA]</scope>
    <source>
        <strain evidence="2 3">ATCC MYA-4762</strain>
    </source>
</reference>
<dbReference type="EMBL" id="ML121603">
    <property type="protein sequence ID" value="RPB18923.1"/>
    <property type="molecule type" value="Genomic_DNA"/>
</dbReference>
<dbReference type="AlphaFoldDB" id="A0A3N4L7T7"/>
<feature type="compositionally biased region" description="Polar residues" evidence="1">
    <location>
        <begin position="1"/>
        <end position="21"/>
    </location>
</feature>
<organism evidence="2 3">
    <name type="scientific">Terfezia boudieri ATCC MYA-4762</name>
    <dbReference type="NCBI Taxonomy" id="1051890"/>
    <lineage>
        <taxon>Eukaryota</taxon>
        <taxon>Fungi</taxon>
        <taxon>Dikarya</taxon>
        <taxon>Ascomycota</taxon>
        <taxon>Pezizomycotina</taxon>
        <taxon>Pezizomycetes</taxon>
        <taxon>Pezizales</taxon>
        <taxon>Pezizaceae</taxon>
        <taxon>Terfezia</taxon>
    </lineage>
</organism>
<protein>
    <recommendedName>
        <fullName evidence="4">RING-type domain-containing protein</fullName>
    </recommendedName>
</protein>
<dbReference type="InParanoid" id="A0A3N4L7T7"/>
<evidence type="ECO:0000313" key="2">
    <source>
        <dbReference type="EMBL" id="RPB18923.1"/>
    </source>
</evidence>
<dbReference type="Proteomes" id="UP000267821">
    <property type="component" value="Unassembled WGS sequence"/>
</dbReference>